<dbReference type="Pfam" id="PF00300">
    <property type="entry name" value="His_Phos_1"/>
    <property type="match status" value="1"/>
</dbReference>
<protein>
    <submittedName>
        <fullName evidence="1">Histidine phosphatase superfamily (Branch 1)</fullName>
    </submittedName>
</protein>
<dbReference type="Proteomes" id="UP000317977">
    <property type="component" value="Unassembled WGS sequence"/>
</dbReference>
<gene>
    <name evidence="1" type="ORF">Poly59_07290</name>
</gene>
<dbReference type="PANTHER" id="PTHR47623:SF1">
    <property type="entry name" value="OS09G0287300 PROTEIN"/>
    <property type="match status" value="1"/>
</dbReference>
<dbReference type="OrthoDB" id="9781415at2"/>
<dbReference type="InterPro" id="IPR013078">
    <property type="entry name" value="His_Pase_superF_clade-1"/>
</dbReference>
<dbReference type="EMBL" id="SJPX01000001">
    <property type="protein sequence ID" value="TWU57820.1"/>
    <property type="molecule type" value="Genomic_DNA"/>
</dbReference>
<dbReference type="Gene3D" id="3.40.50.1240">
    <property type="entry name" value="Phosphoglycerate mutase-like"/>
    <property type="match status" value="1"/>
</dbReference>
<accession>A0A5C6FB83</accession>
<keyword evidence="2" id="KW-1185">Reference proteome</keyword>
<dbReference type="AlphaFoldDB" id="A0A5C6FB83"/>
<evidence type="ECO:0000313" key="2">
    <source>
        <dbReference type="Proteomes" id="UP000317977"/>
    </source>
</evidence>
<proteinExistence type="predicted"/>
<dbReference type="RefSeq" id="WP_146532649.1">
    <property type="nucleotide sequence ID" value="NZ_SJPX01000001.1"/>
</dbReference>
<organism evidence="1 2">
    <name type="scientific">Rubripirellula reticaptiva</name>
    <dbReference type="NCBI Taxonomy" id="2528013"/>
    <lineage>
        <taxon>Bacteria</taxon>
        <taxon>Pseudomonadati</taxon>
        <taxon>Planctomycetota</taxon>
        <taxon>Planctomycetia</taxon>
        <taxon>Pirellulales</taxon>
        <taxon>Pirellulaceae</taxon>
        <taxon>Rubripirellula</taxon>
    </lineage>
</organism>
<sequence length="177" mass="19516">MTTDAAQPPPMPSRATKTLVLMRHAKSDWGDSSLSDHDRPLNKRGNRDAPIMGKWLADVAPTPSLVLSSSAVRTQETVAAMTSNWSTQPTIRLLESLYLAGPEAIWRTAASEGGQHDCVMMLGHNPGMSQLTSLMADRGIEMPTACMAIFRLSITRWSEWSKDTDLEFVQFMSPKLL</sequence>
<comment type="caution">
    <text evidence="1">The sequence shown here is derived from an EMBL/GenBank/DDBJ whole genome shotgun (WGS) entry which is preliminary data.</text>
</comment>
<reference evidence="1 2" key="1">
    <citation type="submission" date="2019-02" db="EMBL/GenBank/DDBJ databases">
        <title>Deep-cultivation of Planctomycetes and their phenomic and genomic characterization uncovers novel biology.</title>
        <authorList>
            <person name="Wiegand S."/>
            <person name="Jogler M."/>
            <person name="Boedeker C."/>
            <person name="Pinto D."/>
            <person name="Vollmers J."/>
            <person name="Rivas-Marin E."/>
            <person name="Kohn T."/>
            <person name="Peeters S.H."/>
            <person name="Heuer A."/>
            <person name="Rast P."/>
            <person name="Oberbeckmann S."/>
            <person name="Bunk B."/>
            <person name="Jeske O."/>
            <person name="Meyerdierks A."/>
            <person name="Storesund J.E."/>
            <person name="Kallscheuer N."/>
            <person name="Luecker S."/>
            <person name="Lage O.M."/>
            <person name="Pohl T."/>
            <person name="Merkel B.J."/>
            <person name="Hornburger P."/>
            <person name="Mueller R.-W."/>
            <person name="Bruemmer F."/>
            <person name="Labrenz M."/>
            <person name="Spormann A.M."/>
            <person name="Op Den Camp H."/>
            <person name="Overmann J."/>
            <person name="Amann R."/>
            <person name="Jetten M.S.M."/>
            <person name="Mascher T."/>
            <person name="Medema M.H."/>
            <person name="Devos D.P."/>
            <person name="Kaster A.-K."/>
            <person name="Ovreas L."/>
            <person name="Rohde M."/>
            <person name="Galperin M.Y."/>
            <person name="Jogler C."/>
        </authorList>
    </citation>
    <scope>NUCLEOTIDE SEQUENCE [LARGE SCALE GENOMIC DNA]</scope>
    <source>
        <strain evidence="1 2">Poly59</strain>
    </source>
</reference>
<name>A0A5C6FB83_9BACT</name>
<dbReference type="PANTHER" id="PTHR47623">
    <property type="entry name" value="OS09G0287300 PROTEIN"/>
    <property type="match status" value="1"/>
</dbReference>
<dbReference type="CDD" id="cd07067">
    <property type="entry name" value="HP_PGM_like"/>
    <property type="match status" value="1"/>
</dbReference>
<dbReference type="InterPro" id="IPR029033">
    <property type="entry name" value="His_PPase_superfam"/>
</dbReference>
<dbReference type="SUPFAM" id="SSF53254">
    <property type="entry name" value="Phosphoglycerate mutase-like"/>
    <property type="match status" value="1"/>
</dbReference>
<evidence type="ECO:0000313" key="1">
    <source>
        <dbReference type="EMBL" id="TWU57820.1"/>
    </source>
</evidence>